<evidence type="ECO:0000313" key="6">
    <source>
        <dbReference type="Proteomes" id="UP000054047"/>
    </source>
</evidence>
<dbReference type="Proteomes" id="UP000054047">
    <property type="component" value="Unassembled WGS sequence"/>
</dbReference>
<reference evidence="5 6" key="1">
    <citation type="submission" date="2013-12" db="EMBL/GenBank/DDBJ databases">
        <title>Draft genome of the parsitic nematode Ancylostoma duodenale.</title>
        <authorList>
            <person name="Mitreva M."/>
        </authorList>
    </citation>
    <scope>NUCLEOTIDE SEQUENCE [LARGE SCALE GENOMIC DNA]</scope>
    <source>
        <strain evidence="5 6">Zhejiang</strain>
    </source>
</reference>
<dbReference type="PROSITE" id="PS50097">
    <property type="entry name" value="BTB"/>
    <property type="match status" value="1"/>
</dbReference>
<feature type="domain" description="BTB" evidence="4">
    <location>
        <begin position="90"/>
        <end position="147"/>
    </location>
</feature>
<dbReference type="PANTHER" id="PTHR45632">
    <property type="entry name" value="LD33804P"/>
    <property type="match status" value="1"/>
</dbReference>
<organism evidence="5 6">
    <name type="scientific">Ancylostoma duodenale</name>
    <dbReference type="NCBI Taxonomy" id="51022"/>
    <lineage>
        <taxon>Eukaryota</taxon>
        <taxon>Metazoa</taxon>
        <taxon>Ecdysozoa</taxon>
        <taxon>Nematoda</taxon>
        <taxon>Chromadorea</taxon>
        <taxon>Rhabditida</taxon>
        <taxon>Rhabditina</taxon>
        <taxon>Rhabditomorpha</taxon>
        <taxon>Strongyloidea</taxon>
        <taxon>Ancylostomatidae</taxon>
        <taxon>Ancylostomatinae</taxon>
        <taxon>Ancylostoma</taxon>
    </lineage>
</organism>
<evidence type="ECO:0000259" key="4">
    <source>
        <dbReference type="PROSITE" id="PS50097"/>
    </source>
</evidence>
<name>A0A0C2GSJ2_9BILA</name>
<dbReference type="PANTHER" id="PTHR45632:SF3">
    <property type="entry name" value="KELCH-LIKE PROTEIN 32"/>
    <property type="match status" value="1"/>
</dbReference>
<proteinExistence type="predicted"/>
<evidence type="ECO:0000256" key="2">
    <source>
        <dbReference type="ARBA" id="ARBA00022737"/>
    </source>
</evidence>
<dbReference type="InterPro" id="IPR011333">
    <property type="entry name" value="SKP1/BTB/POZ_sf"/>
</dbReference>
<dbReference type="AlphaFoldDB" id="A0A0C2GSJ2"/>
<feature type="region of interest" description="Disordered" evidence="3">
    <location>
        <begin position="48"/>
        <end position="73"/>
    </location>
</feature>
<evidence type="ECO:0000313" key="5">
    <source>
        <dbReference type="EMBL" id="KIH64255.1"/>
    </source>
</evidence>
<dbReference type="SUPFAM" id="SSF54695">
    <property type="entry name" value="POZ domain"/>
    <property type="match status" value="1"/>
</dbReference>
<evidence type="ECO:0000256" key="1">
    <source>
        <dbReference type="ARBA" id="ARBA00022441"/>
    </source>
</evidence>
<dbReference type="OrthoDB" id="1022638at2759"/>
<accession>A0A0C2GSJ2</accession>
<gene>
    <name evidence="5" type="ORF">ANCDUO_05438</name>
</gene>
<feature type="compositionally biased region" description="Polar residues" evidence="3">
    <location>
        <begin position="48"/>
        <end position="61"/>
    </location>
</feature>
<keyword evidence="1" id="KW-0880">Kelch repeat</keyword>
<dbReference type="EMBL" id="KN728170">
    <property type="protein sequence ID" value="KIH64255.1"/>
    <property type="molecule type" value="Genomic_DNA"/>
</dbReference>
<protein>
    <recommendedName>
        <fullName evidence="4">BTB domain-containing protein</fullName>
    </recommendedName>
</protein>
<dbReference type="Gene3D" id="3.30.710.10">
    <property type="entry name" value="Potassium Channel Kv1.1, Chain A"/>
    <property type="match status" value="1"/>
</dbReference>
<dbReference type="InterPro" id="IPR000210">
    <property type="entry name" value="BTB/POZ_dom"/>
</dbReference>
<dbReference type="Pfam" id="PF00651">
    <property type="entry name" value="BTB"/>
    <property type="match status" value="1"/>
</dbReference>
<sequence length="147" mass="16562">MDVDFTLRQCQWLPSSYGELADEEKGSNSMGLPLPEFQQRAQLLMPTNKCSTSSVPEPSSDGSGGHSMGIDEPRSSQFFASLQELRGKFCDVELLVGTHRIKAHRIVLVSSIPYFRAMFTSKMSEARRKQIHMTGESRERQSLLHIQ</sequence>
<keyword evidence="2" id="KW-0677">Repeat</keyword>
<keyword evidence="6" id="KW-1185">Reference proteome</keyword>
<evidence type="ECO:0000256" key="3">
    <source>
        <dbReference type="SAM" id="MobiDB-lite"/>
    </source>
</evidence>